<evidence type="ECO:0000313" key="1">
    <source>
        <dbReference type="EMBL" id="EFA02379.1"/>
    </source>
</evidence>
<proteinExistence type="predicted"/>
<dbReference type="InParanoid" id="D1ZZJ1"/>
<organism evidence="1 2">
    <name type="scientific">Tribolium castaneum</name>
    <name type="common">Red flour beetle</name>
    <dbReference type="NCBI Taxonomy" id="7070"/>
    <lineage>
        <taxon>Eukaryota</taxon>
        <taxon>Metazoa</taxon>
        <taxon>Ecdysozoa</taxon>
        <taxon>Arthropoda</taxon>
        <taxon>Hexapoda</taxon>
        <taxon>Insecta</taxon>
        <taxon>Pterygota</taxon>
        <taxon>Neoptera</taxon>
        <taxon>Endopterygota</taxon>
        <taxon>Coleoptera</taxon>
        <taxon>Polyphaga</taxon>
        <taxon>Cucujiformia</taxon>
        <taxon>Tenebrionidae</taxon>
        <taxon>Tenebrionidae incertae sedis</taxon>
        <taxon>Tribolium</taxon>
    </lineage>
</organism>
<accession>D1ZZJ1</accession>
<gene>
    <name evidence="1" type="primary">GLEAN_08054</name>
    <name evidence="1" type="ORF">TcasGA2_TC008054</name>
</gene>
<sequence>MPSDLNQRNAEKTQLTCHFTECNKTTPDFRLRAKKLSQIPASPNRISHSKRIPATLC</sequence>
<protein>
    <submittedName>
        <fullName evidence="1">Uncharacterized protein</fullName>
    </submittedName>
</protein>
<reference evidence="1 2" key="1">
    <citation type="journal article" date="2008" name="Nature">
        <title>The genome of the model beetle and pest Tribolium castaneum.</title>
        <authorList>
            <consortium name="Tribolium Genome Sequencing Consortium"/>
            <person name="Richards S."/>
            <person name="Gibbs R.A."/>
            <person name="Weinstock G.M."/>
            <person name="Brown S.J."/>
            <person name="Denell R."/>
            <person name="Beeman R.W."/>
            <person name="Gibbs R."/>
            <person name="Beeman R.W."/>
            <person name="Brown S.J."/>
            <person name="Bucher G."/>
            <person name="Friedrich M."/>
            <person name="Grimmelikhuijzen C.J."/>
            <person name="Klingler M."/>
            <person name="Lorenzen M."/>
            <person name="Richards S."/>
            <person name="Roth S."/>
            <person name="Schroder R."/>
            <person name="Tautz D."/>
            <person name="Zdobnov E.M."/>
            <person name="Muzny D."/>
            <person name="Gibbs R.A."/>
            <person name="Weinstock G.M."/>
            <person name="Attaway T."/>
            <person name="Bell S."/>
            <person name="Buhay C.J."/>
            <person name="Chandrabose M.N."/>
            <person name="Chavez D."/>
            <person name="Clerk-Blankenburg K.P."/>
            <person name="Cree A."/>
            <person name="Dao M."/>
            <person name="Davis C."/>
            <person name="Chacko J."/>
            <person name="Dinh H."/>
            <person name="Dugan-Rocha S."/>
            <person name="Fowler G."/>
            <person name="Garner T.T."/>
            <person name="Garnes J."/>
            <person name="Gnirke A."/>
            <person name="Hawes A."/>
            <person name="Hernandez J."/>
            <person name="Hines S."/>
            <person name="Holder M."/>
            <person name="Hume J."/>
            <person name="Jhangiani S.N."/>
            <person name="Joshi V."/>
            <person name="Khan Z.M."/>
            <person name="Jackson L."/>
            <person name="Kovar C."/>
            <person name="Kowis A."/>
            <person name="Lee S."/>
            <person name="Lewis L.R."/>
            <person name="Margolis J."/>
            <person name="Morgan M."/>
            <person name="Nazareth L.V."/>
            <person name="Nguyen N."/>
            <person name="Okwuonu G."/>
            <person name="Parker D."/>
            <person name="Richards S."/>
            <person name="Ruiz S.J."/>
            <person name="Santibanez J."/>
            <person name="Savard J."/>
            <person name="Scherer S.E."/>
            <person name="Schneider B."/>
            <person name="Sodergren E."/>
            <person name="Tautz D."/>
            <person name="Vattahil S."/>
            <person name="Villasana D."/>
            <person name="White C.S."/>
            <person name="Wright R."/>
            <person name="Park Y."/>
            <person name="Beeman R.W."/>
            <person name="Lord J."/>
            <person name="Oppert B."/>
            <person name="Lorenzen M."/>
            <person name="Brown S."/>
            <person name="Wang L."/>
            <person name="Savard J."/>
            <person name="Tautz D."/>
            <person name="Richards S."/>
            <person name="Weinstock G."/>
            <person name="Gibbs R.A."/>
            <person name="Liu Y."/>
            <person name="Worley K."/>
            <person name="Weinstock G."/>
            <person name="Elsik C.G."/>
            <person name="Reese J.T."/>
            <person name="Elhaik E."/>
            <person name="Landan G."/>
            <person name="Graur D."/>
            <person name="Arensburger P."/>
            <person name="Atkinson P."/>
            <person name="Beeman R.W."/>
            <person name="Beidler J."/>
            <person name="Brown S.J."/>
            <person name="Demuth J.P."/>
            <person name="Drury D.W."/>
            <person name="Du Y.Z."/>
            <person name="Fujiwara H."/>
            <person name="Lorenzen M."/>
            <person name="Maselli V."/>
            <person name="Osanai M."/>
            <person name="Park Y."/>
            <person name="Robertson H.M."/>
            <person name="Tu Z."/>
            <person name="Wang J.J."/>
            <person name="Wang S."/>
            <person name="Richards S."/>
            <person name="Song H."/>
            <person name="Zhang L."/>
            <person name="Sodergren E."/>
            <person name="Werner D."/>
            <person name="Stanke M."/>
            <person name="Morgenstern B."/>
            <person name="Solovyev V."/>
            <person name="Kosarev P."/>
            <person name="Brown G."/>
            <person name="Chen H.C."/>
            <person name="Ermolaeva O."/>
            <person name="Hlavina W."/>
            <person name="Kapustin Y."/>
            <person name="Kiryutin B."/>
            <person name="Kitts P."/>
            <person name="Maglott D."/>
            <person name="Pruitt K."/>
            <person name="Sapojnikov V."/>
            <person name="Souvorov A."/>
            <person name="Mackey A.J."/>
            <person name="Waterhouse R.M."/>
            <person name="Wyder S."/>
            <person name="Zdobnov E.M."/>
            <person name="Zdobnov E.M."/>
            <person name="Wyder S."/>
            <person name="Kriventseva E.V."/>
            <person name="Kadowaki T."/>
            <person name="Bork P."/>
            <person name="Aranda M."/>
            <person name="Bao R."/>
            <person name="Beermann A."/>
            <person name="Berns N."/>
            <person name="Bolognesi R."/>
            <person name="Bonneton F."/>
            <person name="Bopp D."/>
            <person name="Brown S.J."/>
            <person name="Bucher G."/>
            <person name="Butts T."/>
            <person name="Chaumot A."/>
            <person name="Denell R.E."/>
            <person name="Ferrier D.E."/>
            <person name="Friedrich M."/>
            <person name="Gordon C.M."/>
            <person name="Jindra M."/>
            <person name="Klingler M."/>
            <person name="Lan Q."/>
            <person name="Lattorff H.M."/>
            <person name="Laudet V."/>
            <person name="von Levetsow C."/>
            <person name="Liu Z."/>
            <person name="Lutz R."/>
            <person name="Lynch J.A."/>
            <person name="da Fonseca R.N."/>
            <person name="Posnien N."/>
            <person name="Reuter R."/>
            <person name="Roth S."/>
            <person name="Savard J."/>
            <person name="Schinko J.B."/>
            <person name="Schmitt C."/>
            <person name="Schoppmeier M."/>
            <person name="Schroder R."/>
            <person name="Shippy T.D."/>
            <person name="Simonnet F."/>
            <person name="Marques-Souza H."/>
            <person name="Tautz D."/>
            <person name="Tomoyasu Y."/>
            <person name="Trauner J."/>
            <person name="Van der Zee M."/>
            <person name="Vervoort M."/>
            <person name="Wittkopp N."/>
            <person name="Wimmer E.A."/>
            <person name="Yang X."/>
            <person name="Jones A.K."/>
            <person name="Sattelle D.B."/>
            <person name="Ebert P.R."/>
            <person name="Nelson D."/>
            <person name="Scott J.G."/>
            <person name="Beeman R.W."/>
            <person name="Muthukrishnan S."/>
            <person name="Kramer K.J."/>
            <person name="Arakane Y."/>
            <person name="Beeman R.W."/>
            <person name="Zhu Q."/>
            <person name="Hogenkamp D."/>
            <person name="Dixit R."/>
            <person name="Oppert B."/>
            <person name="Jiang H."/>
            <person name="Zou Z."/>
            <person name="Marshall J."/>
            <person name="Elpidina E."/>
            <person name="Vinokurov K."/>
            <person name="Oppert C."/>
            <person name="Zou Z."/>
            <person name="Evans J."/>
            <person name="Lu Z."/>
            <person name="Zhao P."/>
            <person name="Sumathipala N."/>
            <person name="Altincicek B."/>
            <person name="Vilcinskas A."/>
            <person name="Williams M."/>
            <person name="Hultmark D."/>
            <person name="Hetru C."/>
            <person name="Jiang H."/>
            <person name="Grimmelikhuijzen C.J."/>
            <person name="Hauser F."/>
            <person name="Cazzamali G."/>
            <person name="Williamson M."/>
            <person name="Park Y."/>
            <person name="Li B."/>
            <person name="Tanaka Y."/>
            <person name="Predel R."/>
            <person name="Neupert S."/>
            <person name="Schachtner J."/>
            <person name="Verleyen P."/>
            <person name="Raible F."/>
            <person name="Bork P."/>
            <person name="Friedrich M."/>
            <person name="Walden K.K."/>
            <person name="Robertson H.M."/>
            <person name="Angeli S."/>
            <person name="Foret S."/>
            <person name="Bucher G."/>
            <person name="Schuetz S."/>
            <person name="Maleszka R."/>
            <person name="Wimmer E.A."/>
            <person name="Beeman R.W."/>
            <person name="Lorenzen M."/>
            <person name="Tomoyasu Y."/>
            <person name="Miller S.C."/>
            <person name="Grossmann D."/>
            <person name="Bucher G."/>
        </authorList>
    </citation>
    <scope>NUCLEOTIDE SEQUENCE [LARGE SCALE GENOMIC DNA]</scope>
    <source>
        <strain evidence="1 2">Georgia GA2</strain>
    </source>
</reference>
<dbReference type="HOGENOM" id="CLU_2999072_0_0_1"/>
<reference evidence="1 2" key="2">
    <citation type="journal article" date="2010" name="Nucleic Acids Res.">
        <title>BeetleBase in 2010: revisions to provide comprehensive genomic information for Tribolium castaneum.</title>
        <authorList>
            <person name="Kim H.S."/>
            <person name="Murphy T."/>
            <person name="Xia J."/>
            <person name="Caragea D."/>
            <person name="Park Y."/>
            <person name="Beeman R.W."/>
            <person name="Lorenzen M.D."/>
            <person name="Butcher S."/>
            <person name="Manak J.R."/>
            <person name="Brown S.J."/>
        </authorList>
    </citation>
    <scope>GENOME REANNOTATION</scope>
    <source>
        <strain evidence="1 2">Georgia GA2</strain>
    </source>
</reference>
<dbReference type="AlphaFoldDB" id="D1ZZJ1"/>
<dbReference type="Proteomes" id="UP000007266">
    <property type="component" value="Linkage group 4"/>
</dbReference>
<keyword evidence="2" id="KW-1185">Reference proteome</keyword>
<evidence type="ECO:0000313" key="2">
    <source>
        <dbReference type="Proteomes" id="UP000007266"/>
    </source>
</evidence>
<name>D1ZZJ1_TRICA</name>
<dbReference type="EMBL" id="KQ971338">
    <property type="protein sequence ID" value="EFA02379.1"/>
    <property type="molecule type" value="Genomic_DNA"/>
</dbReference>